<accession>A0A1S3YJG2</accession>
<feature type="region of interest" description="Disordered" evidence="1">
    <location>
        <begin position="1"/>
        <end position="21"/>
    </location>
</feature>
<gene>
    <name evidence="3" type="primary">LOC107776940</name>
</gene>
<dbReference type="PANTHER" id="PTHR37610">
    <property type="entry name" value="CCHC-TYPE DOMAIN-CONTAINING PROTEIN"/>
    <property type="match status" value="1"/>
</dbReference>
<dbReference type="InterPro" id="IPR029472">
    <property type="entry name" value="Copia-like_N"/>
</dbReference>
<feature type="region of interest" description="Disordered" evidence="1">
    <location>
        <begin position="490"/>
        <end position="542"/>
    </location>
</feature>
<evidence type="ECO:0000313" key="3">
    <source>
        <dbReference type="RefSeq" id="XP_016452381.1"/>
    </source>
</evidence>
<dbReference type="RefSeq" id="XP_016452381.1">
    <property type="nucleotide sequence ID" value="XM_016596895.1"/>
</dbReference>
<dbReference type="PANTHER" id="PTHR37610:SF6">
    <property type="entry name" value="GAG-POLYPEPTIDE OF LTR COPIA-TYPE-RELATED"/>
    <property type="match status" value="1"/>
</dbReference>
<dbReference type="Pfam" id="PF14244">
    <property type="entry name" value="Retrotran_gag_3"/>
    <property type="match status" value="1"/>
</dbReference>
<sequence>MGDETPVTPSAISKDDGTGSSAPTIAQQIDISHPYFLTPSDSPGMNLINTIFDGTSYGNLKRGILIALSAKNKLGFITGACPPPFSQSALLTQWKRCNDMVLSWLLNSVSKEIAESVIYSQTAEELWKELEQSCDCKCGAKTHNHKVNEDQKLIRFLLGLNEAYNGVRGNILMMKPLPFTAQAYSIVLHDESQREIQSDTSFSVESSAFMVSGKKWAPQKHHEGAKVGIPNSGADGKRSDLFCNYCKKFGHVKEGCYKLIGYPPHFKFNRQKQGAYATPNANSASCTPELTTGISGNGVSSLVQSHGFSKEQVKQLISMFQSIQNGGSTSNSAASPSANLAGIHFACHFFTSLFSLLTPIPWIIDSGASQHMTYQKHLLHNITVLSPPILVPSKKRDQIFGKAASGLYVLKDNTRQLESRSIKPHTPVSSLSNVASKSCSPMPSSKYESVCPKSLYPGDVKFVETIFPFSFPAPMTKLFPDSFPKSVLPTHNPIPTSKVQSPFTTHSTTSPHSLISPTSPNGDASSPTGPHTPTSPIFLYPSPPAGTQDSLEPVLSSSHGPELCKSIRVHNAPKYLSDYLCNNAFSISPNPHFLPFHSFCFSALTKDNQGLISSICHINEPQTYHQAAAHPGWQDAMVKEFEALASNHTWDIVELPEGKKALPCKWVYKVKLKSDGTLE</sequence>
<feature type="domain" description="Retrotransposon Copia-like N-terminal" evidence="2">
    <location>
        <begin position="39"/>
        <end position="84"/>
    </location>
</feature>
<organism evidence="3">
    <name type="scientific">Nicotiana tabacum</name>
    <name type="common">Common tobacco</name>
    <dbReference type="NCBI Taxonomy" id="4097"/>
    <lineage>
        <taxon>Eukaryota</taxon>
        <taxon>Viridiplantae</taxon>
        <taxon>Streptophyta</taxon>
        <taxon>Embryophyta</taxon>
        <taxon>Tracheophyta</taxon>
        <taxon>Spermatophyta</taxon>
        <taxon>Magnoliopsida</taxon>
        <taxon>eudicotyledons</taxon>
        <taxon>Gunneridae</taxon>
        <taxon>Pentapetalae</taxon>
        <taxon>asterids</taxon>
        <taxon>lamiids</taxon>
        <taxon>Solanales</taxon>
        <taxon>Solanaceae</taxon>
        <taxon>Nicotianoideae</taxon>
        <taxon>Nicotianeae</taxon>
        <taxon>Nicotiana</taxon>
    </lineage>
</organism>
<proteinExistence type="predicted"/>
<evidence type="ECO:0000256" key="1">
    <source>
        <dbReference type="SAM" id="MobiDB-lite"/>
    </source>
</evidence>
<dbReference type="PaxDb" id="4097-A0A1S3YJG2"/>
<evidence type="ECO:0000259" key="2">
    <source>
        <dbReference type="Pfam" id="PF14244"/>
    </source>
</evidence>
<reference evidence="3" key="1">
    <citation type="submission" date="2025-08" db="UniProtKB">
        <authorList>
            <consortium name="RefSeq"/>
        </authorList>
    </citation>
    <scope>IDENTIFICATION</scope>
</reference>
<dbReference type="OrthoDB" id="5544992at2759"/>
<feature type="compositionally biased region" description="Low complexity" evidence="1">
    <location>
        <begin position="501"/>
        <end position="536"/>
    </location>
</feature>
<protein>
    <recommendedName>
        <fullName evidence="2">Retrotransposon Copia-like N-terminal domain-containing protein</fullName>
    </recommendedName>
</protein>
<dbReference type="KEGG" id="nta:107776940"/>
<name>A0A1S3YJG2_TOBAC</name>
<dbReference type="AlphaFoldDB" id="A0A1S3YJG2"/>